<keyword evidence="6" id="KW-1185">Reference proteome</keyword>
<dbReference type="GO" id="GO:0006281">
    <property type="term" value="P:DNA repair"/>
    <property type="evidence" value="ECO:0007669"/>
    <property type="project" value="InterPro"/>
</dbReference>
<organism evidence="5 6">
    <name type="scientific">Paracoccus limosus</name>
    <dbReference type="NCBI Taxonomy" id="913252"/>
    <lineage>
        <taxon>Bacteria</taxon>
        <taxon>Pseudomonadati</taxon>
        <taxon>Pseudomonadota</taxon>
        <taxon>Alphaproteobacteria</taxon>
        <taxon>Rhodobacterales</taxon>
        <taxon>Paracoccaceae</taxon>
        <taxon>Paracoccus</taxon>
    </lineage>
</organism>
<evidence type="ECO:0000259" key="4">
    <source>
        <dbReference type="Pfam" id="PF20114"/>
    </source>
</evidence>
<dbReference type="AlphaFoldDB" id="A0A844GYN6"/>
<sequence length="506" mass="55209">MTGRRVVSIWLPSLAMDLWRGRRRQQGDPWPDEAPLVLLRPGRHGPVIHAANRAAQEAGARADARIGDIRALCPELACVEADPAGDAARLRRLAFWARRWGPWSAADGEDGLVIDCSGVAHLFGGEAALLARIEADCARAGLSARAALAPTTGAAWALARFGPARAIAGDARRALADLPVAALRLSPETVLLLRRLGLKTIADLAAVPRLALMRRFARAPFAENPLLRLDQALGELAEPLDAPEPPPEFIAEARLAEPVQDPGDWLPGLVQALCAQLAAGRQGCRGLRLSVFRIDGERRDIRVAVAAPSREAAHLLGLFQGRLERLDPGFGFDLLRLAAEAVEPLAETQPGLEGGSAGGLELARLVDRLVARFGAEALQTPLPRQSHIPERSERAGPALAEPPDCAARPDRPLRLLSPPEEIRVLYAIPEGPPGAFIWRRQTLRVARHAGPERIAPEWWRDRPDTRLRDYFRIEDEIGRRLWIYREGLAHDGRGGAPRWFLHGIFS</sequence>
<dbReference type="RefSeq" id="WP_155063179.1">
    <property type="nucleotide sequence ID" value="NZ_WMIF01000003.1"/>
</dbReference>
<evidence type="ECO:0000256" key="2">
    <source>
        <dbReference type="SAM" id="MobiDB-lite"/>
    </source>
</evidence>
<comment type="caution">
    <text evidence="5">The sequence shown here is derived from an EMBL/GenBank/DDBJ whole genome shotgun (WGS) entry which is preliminary data.</text>
</comment>
<evidence type="ECO:0000313" key="6">
    <source>
        <dbReference type="Proteomes" id="UP000442533"/>
    </source>
</evidence>
<protein>
    <submittedName>
        <fullName evidence="5">DNA polymerase Y family protein</fullName>
    </submittedName>
</protein>
<gene>
    <name evidence="5" type="ORF">GL279_03275</name>
</gene>
<dbReference type="PANTHER" id="PTHR35369:SF2">
    <property type="entry name" value="BLR3025 PROTEIN"/>
    <property type="match status" value="1"/>
</dbReference>
<dbReference type="Pfam" id="PF00817">
    <property type="entry name" value="IMS"/>
    <property type="match status" value="1"/>
</dbReference>
<dbReference type="InterPro" id="IPR001126">
    <property type="entry name" value="UmuC"/>
</dbReference>
<proteinExistence type="predicted"/>
<accession>A0A844GYN6</accession>
<dbReference type="EMBL" id="WMIF01000003">
    <property type="protein sequence ID" value="MTH33612.1"/>
    <property type="molecule type" value="Genomic_DNA"/>
</dbReference>
<dbReference type="OrthoDB" id="9788640at2"/>
<feature type="domain" description="DUF6504" evidence="4">
    <location>
        <begin position="430"/>
        <end position="504"/>
    </location>
</feature>
<evidence type="ECO:0000313" key="5">
    <source>
        <dbReference type="EMBL" id="MTH33612.1"/>
    </source>
</evidence>
<reference evidence="5 6" key="1">
    <citation type="submission" date="2019-11" db="EMBL/GenBank/DDBJ databases">
        <authorList>
            <person name="Dong K."/>
        </authorList>
    </citation>
    <scope>NUCLEOTIDE SEQUENCE [LARGE SCALE GENOMIC DNA]</scope>
    <source>
        <strain evidence="5 6">JCM 17370</strain>
    </source>
</reference>
<dbReference type="Pfam" id="PF20114">
    <property type="entry name" value="DUF6504"/>
    <property type="match status" value="1"/>
</dbReference>
<name>A0A844GYN6_9RHOB</name>
<evidence type="ECO:0000256" key="1">
    <source>
        <dbReference type="ARBA" id="ARBA00022763"/>
    </source>
</evidence>
<keyword evidence="1" id="KW-0227">DNA damage</keyword>
<dbReference type="Proteomes" id="UP000442533">
    <property type="component" value="Unassembled WGS sequence"/>
</dbReference>
<dbReference type="PANTHER" id="PTHR35369">
    <property type="entry name" value="BLR3025 PROTEIN-RELATED"/>
    <property type="match status" value="1"/>
</dbReference>
<dbReference type="InterPro" id="IPR043502">
    <property type="entry name" value="DNA/RNA_pol_sf"/>
</dbReference>
<dbReference type="CDD" id="cd03468">
    <property type="entry name" value="PolY_like"/>
    <property type="match status" value="1"/>
</dbReference>
<dbReference type="InterPro" id="IPR050356">
    <property type="entry name" value="SulA_CellDiv_inhibitor"/>
</dbReference>
<dbReference type="InterPro" id="IPR045443">
    <property type="entry name" value="DUF6504"/>
</dbReference>
<feature type="region of interest" description="Disordered" evidence="2">
    <location>
        <begin position="381"/>
        <end position="412"/>
    </location>
</feature>
<dbReference type="SUPFAM" id="SSF56672">
    <property type="entry name" value="DNA/RNA polymerases"/>
    <property type="match status" value="1"/>
</dbReference>
<evidence type="ECO:0000259" key="3">
    <source>
        <dbReference type="Pfam" id="PF00817"/>
    </source>
</evidence>
<feature type="domain" description="UmuC" evidence="3">
    <location>
        <begin position="34"/>
        <end position="157"/>
    </location>
</feature>